<sequence length="139" mass="15126">MRGRLGLYLATLIAYLLIDAVWLTLTSSAIYRETLGDIMLAGFKPVPAIAVYLLQVLGLMVFVMPRARASGRVSSALIYGAAFGVFTYGLYDLTNLATLKHWTVALAITDIVWGGVVSGLASMIGWLVAGRITRQRLFK</sequence>
<protein>
    <submittedName>
        <fullName evidence="2">DUF2177 family protein</fullName>
    </submittedName>
</protein>
<accession>A0AAW9DLP8</accession>
<evidence type="ECO:0000313" key="2">
    <source>
        <dbReference type="EMBL" id="MDX5930074.1"/>
    </source>
</evidence>
<dbReference type="RefSeq" id="WP_319613041.1">
    <property type="nucleotide sequence ID" value="NZ_JAWXYB010000018.1"/>
</dbReference>
<dbReference type="EMBL" id="JAWXYB010000018">
    <property type="protein sequence ID" value="MDX5930074.1"/>
    <property type="molecule type" value="Genomic_DNA"/>
</dbReference>
<feature type="transmembrane region" description="Helical" evidence="1">
    <location>
        <begin position="45"/>
        <end position="64"/>
    </location>
</feature>
<keyword evidence="1" id="KW-1133">Transmembrane helix</keyword>
<feature type="transmembrane region" description="Helical" evidence="1">
    <location>
        <begin position="7"/>
        <end position="25"/>
    </location>
</feature>
<gene>
    <name evidence="2" type="ORF">SIL87_04750</name>
</gene>
<keyword evidence="3" id="KW-1185">Reference proteome</keyword>
<evidence type="ECO:0000313" key="3">
    <source>
        <dbReference type="Proteomes" id="UP001279553"/>
    </source>
</evidence>
<name>A0AAW9DLP8_ACIAO</name>
<keyword evidence="1" id="KW-0472">Membrane</keyword>
<keyword evidence="1" id="KW-0812">Transmembrane</keyword>
<dbReference type="AlphaFoldDB" id="A0AAW9DLP8"/>
<dbReference type="Proteomes" id="UP001279553">
    <property type="component" value="Unassembled WGS sequence"/>
</dbReference>
<reference evidence="2 3" key="1">
    <citation type="submission" date="2023-11" db="EMBL/GenBank/DDBJ databases">
        <title>MicrobeMod: A computational toolkit for identifying prokaryotic methylation and restriction-modification with nanopore sequencing.</title>
        <authorList>
            <person name="Crits-Christoph A."/>
            <person name="Kang S.C."/>
            <person name="Lee H."/>
            <person name="Ostrov N."/>
        </authorList>
    </citation>
    <scope>NUCLEOTIDE SEQUENCE [LARGE SCALE GENOMIC DNA]</scope>
    <source>
        <strain evidence="2 3">DSMZ 700</strain>
    </source>
</reference>
<feature type="transmembrane region" description="Helical" evidence="1">
    <location>
        <begin position="76"/>
        <end position="91"/>
    </location>
</feature>
<comment type="caution">
    <text evidence="2">The sequence shown here is derived from an EMBL/GenBank/DDBJ whole genome shotgun (WGS) entry which is preliminary data.</text>
</comment>
<feature type="transmembrane region" description="Helical" evidence="1">
    <location>
        <begin position="111"/>
        <end position="129"/>
    </location>
</feature>
<dbReference type="Pfam" id="PF09945">
    <property type="entry name" value="DUF2177"/>
    <property type="match status" value="1"/>
</dbReference>
<dbReference type="InterPro" id="IPR018687">
    <property type="entry name" value="DUF2177_membr"/>
</dbReference>
<organism evidence="2 3">
    <name type="scientific">Acidiphilium acidophilum</name>
    <name type="common">Thiobacillus acidophilus</name>
    <dbReference type="NCBI Taxonomy" id="76588"/>
    <lineage>
        <taxon>Bacteria</taxon>
        <taxon>Pseudomonadati</taxon>
        <taxon>Pseudomonadota</taxon>
        <taxon>Alphaproteobacteria</taxon>
        <taxon>Acetobacterales</taxon>
        <taxon>Acidocellaceae</taxon>
        <taxon>Acidiphilium</taxon>
    </lineage>
</organism>
<evidence type="ECO:0000256" key="1">
    <source>
        <dbReference type="SAM" id="Phobius"/>
    </source>
</evidence>
<proteinExistence type="predicted"/>